<dbReference type="SUPFAM" id="SSF47384">
    <property type="entry name" value="Homodimeric domain of signal transducing histidine kinase"/>
    <property type="match status" value="1"/>
</dbReference>
<sequence>MKRLIWRLTMTFWALFVVVVCAFCVNFYLNYEKSYSQKLLEIDRNLNTIGEEINDTLTKYTNLTLSVGSVIEGFYESSYQVYQTLPDYQINMILQEIEESNTKILTDDNVLRLAYLQTFKQLDIILSDLQEMYMEQYNLCDFELVPYSNSYQLEDELKTIDYIDKIELTNGVTILEIDKDNQRLGRTYKEIHYKGNPIGYIMLEYLAHYVDIPLISTMDNIIYYIGNNVYIQSDSADLEMVEELSTDNIELVIRELTNKGYYVSRFSPADEIVKMVHFYSTAELQEMVLSQTISLFEFSTILLIISFLFVSYLLFIVIIRPCYLLVDYVRRCGEGDYTIPPGINSSWRFSFVRIRNAYLENERLLAVKDNQSQELEYAWKKALVANQAKTHFLAKVSHELKTPLNAIKGYIQLLKLSIDNPKQLRQIEIIDHSSDLLLKQVDELLDFSVIEDGKVKLEIDTIDLFHTAHVIEELFIINTSKKSLDYVVNIDEQIPSVLYGDEARIKQIIINLMSNALKFTEHGKIEVSFDLDYQTENEVYLSIRVKDTGKGIAENKLNSIFDSFTQENNSISRQFGGTGLGLSISKRLAEVMGGNLIVESKVNVGSTFTLFLPLSKIPIIIED</sequence>
<dbReference type="AlphaFoldDB" id="A0A9X5ANM5"/>
<feature type="transmembrane region" description="Helical" evidence="9">
    <location>
        <begin position="12"/>
        <end position="29"/>
    </location>
</feature>
<dbReference type="PROSITE" id="PS50109">
    <property type="entry name" value="HIS_KIN"/>
    <property type="match status" value="1"/>
</dbReference>
<gene>
    <name evidence="11" type="ORF">GMA92_08825</name>
</gene>
<dbReference type="PRINTS" id="PR00344">
    <property type="entry name" value="BCTRLSENSOR"/>
</dbReference>
<dbReference type="InterPro" id="IPR004358">
    <property type="entry name" value="Sig_transdc_His_kin-like_C"/>
</dbReference>
<keyword evidence="9" id="KW-0812">Transmembrane</keyword>
<evidence type="ECO:0000256" key="1">
    <source>
        <dbReference type="ARBA" id="ARBA00000085"/>
    </source>
</evidence>
<evidence type="ECO:0000313" key="11">
    <source>
        <dbReference type="EMBL" id="MTK21523.1"/>
    </source>
</evidence>
<dbReference type="SUPFAM" id="SSF55874">
    <property type="entry name" value="ATPase domain of HSP90 chaperone/DNA topoisomerase II/histidine kinase"/>
    <property type="match status" value="1"/>
</dbReference>
<keyword evidence="5" id="KW-0808">Transferase</keyword>
<dbReference type="GeneID" id="60058614"/>
<keyword evidence="9" id="KW-1133">Transmembrane helix</keyword>
<dbReference type="FunFam" id="3.30.565.10:FF:000010">
    <property type="entry name" value="Sensor histidine kinase RcsC"/>
    <property type="match status" value="1"/>
</dbReference>
<dbReference type="InterPro" id="IPR005467">
    <property type="entry name" value="His_kinase_dom"/>
</dbReference>
<evidence type="ECO:0000259" key="10">
    <source>
        <dbReference type="PROSITE" id="PS50109"/>
    </source>
</evidence>
<dbReference type="Pfam" id="PF02518">
    <property type="entry name" value="HATPase_c"/>
    <property type="match status" value="1"/>
</dbReference>
<feature type="domain" description="Histidine kinase" evidence="10">
    <location>
        <begin position="395"/>
        <end position="616"/>
    </location>
</feature>
<keyword evidence="7" id="KW-0902">Two-component regulatory system</keyword>
<evidence type="ECO:0000256" key="3">
    <source>
        <dbReference type="ARBA" id="ARBA00012438"/>
    </source>
</evidence>
<dbReference type="InterPro" id="IPR003594">
    <property type="entry name" value="HATPase_dom"/>
</dbReference>
<organism evidence="11 12">
    <name type="scientific">Turicibacter sanguinis</name>
    <dbReference type="NCBI Taxonomy" id="154288"/>
    <lineage>
        <taxon>Bacteria</taxon>
        <taxon>Bacillati</taxon>
        <taxon>Bacillota</taxon>
        <taxon>Erysipelotrichia</taxon>
        <taxon>Erysipelotrichales</taxon>
        <taxon>Turicibacteraceae</taxon>
        <taxon>Turicibacter</taxon>
    </lineage>
</organism>
<dbReference type="Pfam" id="PF00512">
    <property type="entry name" value="HisKA"/>
    <property type="match status" value="1"/>
</dbReference>
<dbReference type="SMART" id="SM00387">
    <property type="entry name" value="HATPase_c"/>
    <property type="match status" value="1"/>
</dbReference>
<comment type="similarity">
    <text evidence="2">In the N-terminal section; belongs to the phytochrome family.</text>
</comment>
<name>A0A9X5ANM5_9FIRM</name>
<dbReference type="CDD" id="cd16922">
    <property type="entry name" value="HATPase_EvgS-ArcB-TorS-like"/>
    <property type="match status" value="1"/>
</dbReference>
<keyword evidence="9" id="KW-0472">Membrane</keyword>
<dbReference type="EMBL" id="WMQE01000018">
    <property type="protein sequence ID" value="MTK21523.1"/>
    <property type="molecule type" value="Genomic_DNA"/>
</dbReference>
<keyword evidence="6 11" id="KW-0418">Kinase</keyword>
<dbReference type="Gene3D" id="1.10.287.130">
    <property type="match status" value="1"/>
</dbReference>
<dbReference type="Proteomes" id="UP000487649">
    <property type="component" value="Unassembled WGS sequence"/>
</dbReference>
<evidence type="ECO:0000313" key="12">
    <source>
        <dbReference type="Proteomes" id="UP000487649"/>
    </source>
</evidence>
<dbReference type="GO" id="GO:0000155">
    <property type="term" value="F:phosphorelay sensor kinase activity"/>
    <property type="evidence" value="ECO:0007669"/>
    <property type="project" value="InterPro"/>
</dbReference>
<dbReference type="Gene3D" id="3.30.565.10">
    <property type="entry name" value="Histidine kinase-like ATPase, C-terminal domain"/>
    <property type="match status" value="1"/>
</dbReference>
<evidence type="ECO:0000256" key="4">
    <source>
        <dbReference type="ARBA" id="ARBA00022553"/>
    </source>
</evidence>
<reference evidence="11 12" key="1">
    <citation type="journal article" date="2019" name="Nat. Med.">
        <title>A library of human gut bacterial isolates paired with longitudinal multiomics data enables mechanistic microbiome research.</title>
        <authorList>
            <person name="Poyet M."/>
            <person name="Groussin M."/>
            <person name="Gibbons S.M."/>
            <person name="Avila-Pacheco J."/>
            <person name="Jiang X."/>
            <person name="Kearney S.M."/>
            <person name="Perrotta A.R."/>
            <person name="Berdy B."/>
            <person name="Zhao S."/>
            <person name="Lieberman T.D."/>
            <person name="Swanson P.K."/>
            <person name="Smith M."/>
            <person name="Roesemann S."/>
            <person name="Alexander J.E."/>
            <person name="Rich S.A."/>
            <person name="Livny J."/>
            <person name="Vlamakis H."/>
            <person name="Clish C."/>
            <person name="Bullock K."/>
            <person name="Deik A."/>
            <person name="Scott J."/>
            <person name="Pierce K.A."/>
            <person name="Xavier R.J."/>
            <person name="Alm E.J."/>
        </authorList>
    </citation>
    <scope>NUCLEOTIDE SEQUENCE [LARGE SCALE GENOMIC DNA]</scope>
    <source>
        <strain evidence="11 12">BIOML-A198</strain>
    </source>
</reference>
<evidence type="ECO:0000256" key="6">
    <source>
        <dbReference type="ARBA" id="ARBA00022777"/>
    </source>
</evidence>
<dbReference type="InterPro" id="IPR003661">
    <property type="entry name" value="HisK_dim/P_dom"/>
</dbReference>
<dbReference type="SMART" id="SM00388">
    <property type="entry name" value="HisKA"/>
    <property type="match status" value="1"/>
</dbReference>
<dbReference type="InterPro" id="IPR036890">
    <property type="entry name" value="HATPase_C_sf"/>
</dbReference>
<comment type="caution">
    <text evidence="11">The sequence shown here is derived from an EMBL/GenBank/DDBJ whole genome shotgun (WGS) entry which is preliminary data.</text>
</comment>
<dbReference type="RefSeq" id="WP_006785182.1">
    <property type="nucleotide sequence ID" value="NZ_CABJBH010000009.1"/>
</dbReference>
<accession>A0A9X5ANM5</accession>
<keyword evidence="4" id="KW-0597">Phosphoprotein</keyword>
<dbReference type="PANTHER" id="PTHR43047">
    <property type="entry name" value="TWO-COMPONENT HISTIDINE PROTEIN KINASE"/>
    <property type="match status" value="1"/>
</dbReference>
<proteinExistence type="inferred from homology"/>
<dbReference type="EC" id="2.7.13.3" evidence="3"/>
<evidence type="ECO:0000256" key="9">
    <source>
        <dbReference type="SAM" id="Phobius"/>
    </source>
</evidence>
<dbReference type="InterPro" id="IPR036097">
    <property type="entry name" value="HisK_dim/P_sf"/>
</dbReference>
<protein>
    <recommendedName>
        <fullName evidence="8">Circadian input-output histidine kinase CikA</fullName>
        <ecNumber evidence="3">2.7.13.3</ecNumber>
    </recommendedName>
</protein>
<dbReference type="OrthoDB" id="1656130at2"/>
<evidence type="ECO:0000256" key="7">
    <source>
        <dbReference type="ARBA" id="ARBA00023012"/>
    </source>
</evidence>
<feature type="transmembrane region" description="Helical" evidence="9">
    <location>
        <begin position="295"/>
        <end position="319"/>
    </location>
</feature>
<dbReference type="CDD" id="cd00082">
    <property type="entry name" value="HisKA"/>
    <property type="match status" value="1"/>
</dbReference>
<comment type="catalytic activity">
    <reaction evidence="1">
        <text>ATP + protein L-histidine = ADP + protein N-phospho-L-histidine.</text>
        <dbReference type="EC" id="2.7.13.3"/>
    </reaction>
</comment>
<evidence type="ECO:0000256" key="2">
    <source>
        <dbReference type="ARBA" id="ARBA00006402"/>
    </source>
</evidence>
<evidence type="ECO:0000256" key="5">
    <source>
        <dbReference type="ARBA" id="ARBA00022679"/>
    </source>
</evidence>
<evidence type="ECO:0000256" key="8">
    <source>
        <dbReference type="ARBA" id="ARBA00074306"/>
    </source>
</evidence>